<reference evidence="6 7" key="1">
    <citation type="submission" date="2016-10" db="EMBL/GenBank/DDBJ databases">
        <authorList>
            <person name="Varghese N."/>
            <person name="Submissions S."/>
        </authorList>
    </citation>
    <scope>NUCLEOTIDE SEQUENCE [LARGE SCALE GENOMIC DNA]</scope>
    <source>
        <strain evidence="6 7">DSM 18839</strain>
    </source>
</reference>
<dbReference type="EMBL" id="FNBW01000010">
    <property type="protein sequence ID" value="SDG11766.1"/>
    <property type="molecule type" value="Genomic_DNA"/>
</dbReference>
<accession>A0A8G2BMJ1</accession>
<dbReference type="PANTHER" id="PTHR43646:SF2">
    <property type="entry name" value="GLYCOSYLTRANSFERASE 2-LIKE DOMAIN-CONTAINING PROTEIN"/>
    <property type="match status" value="1"/>
</dbReference>
<keyword evidence="3" id="KW-0328">Glycosyltransferase</keyword>
<evidence type="ECO:0000256" key="2">
    <source>
        <dbReference type="ARBA" id="ARBA00022475"/>
    </source>
</evidence>
<evidence type="ECO:0000313" key="6">
    <source>
        <dbReference type="EMBL" id="SDG11766.1"/>
    </source>
</evidence>
<evidence type="ECO:0000256" key="5">
    <source>
        <dbReference type="ARBA" id="ARBA00023136"/>
    </source>
</evidence>
<dbReference type="GO" id="GO:0005886">
    <property type="term" value="C:plasma membrane"/>
    <property type="evidence" value="ECO:0007669"/>
    <property type="project" value="UniProtKB-SubCell"/>
</dbReference>
<keyword evidence="4 6" id="KW-0808">Transferase</keyword>
<keyword evidence="2" id="KW-1003">Cell membrane</keyword>
<protein>
    <submittedName>
        <fullName evidence="6">Glycosyltransferase involved in cell wall bisynthesis</fullName>
    </submittedName>
</protein>
<evidence type="ECO:0000256" key="1">
    <source>
        <dbReference type="ARBA" id="ARBA00004236"/>
    </source>
</evidence>
<evidence type="ECO:0000313" key="7">
    <source>
        <dbReference type="Proteomes" id="UP000198615"/>
    </source>
</evidence>
<gene>
    <name evidence="6" type="ORF">SAMN05660686_03445</name>
</gene>
<dbReference type="AlphaFoldDB" id="A0A8G2BMJ1"/>
<dbReference type="PANTHER" id="PTHR43646">
    <property type="entry name" value="GLYCOSYLTRANSFERASE"/>
    <property type="match status" value="1"/>
</dbReference>
<organism evidence="6 7">
    <name type="scientific">Thalassobaculum litoreum DSM 18839</name>
    <dbReference type="NCBI Taxonomy" id="1123362"/>
    <lineage>
        <taxon>Bacteria</taxon>
        <taxon>Pseudomonadati</taxon>
        <taxon>Pseudomonadota</taxon>
        <taxon>Alphaproteobacteria</taxon>
        <taxon>Rhodospirillales</taxon>
        <taxon>Thalassobaculaceae</taxon>
        <taxon>Thalassobaculum</taxon>
    </lineage>
</organism>
<evidence type="ECO:0000256" key="3">
    <source>
        <dbReference type="ARBA" id="ARBA00022676"/>
    </source>
</evidence>
<dbReference type="Gene3D" id="3.90.550.10">
    <property type="entry name" value="Spore Coat Polysaccharide Biosynthesis Protein SpsA, Chain A"/>
    <property type="match status" value="1"/>
</dbReference>
<keyword evidence="5" id="KW-0472">Membrane</keyword>
<dbReference type="SUPFAM" id="SSF53448">
    <property type="entry name" value="Nucleotide-diphospho-sugar transferases"/>
    <property type="match status" value="1"/>
</dbReference>
<name>A0A8G2BMJ1_9PROT</name>
<evidence type="ECO:0000256" key="4">
    <source>
        <dbReference type="ARBA" id="ARBA00022679"/>
    </source>
</evidence>
<comment type="subcellular location">
    <subcellularLocation>
        <location evidence="1">Cell membrane</location>
    </subcellularLocation>
</comment>
<dbReference type="Proteomes" id="UP000198615">
    <property type="component" value="Unassembled WGS sequence"/>
</dbReference>
<keyword evidence="7" id="KW-1185">Reference proteome</keyword>
<sequence length="245" mass="26282">MHLPRPRAMRTDAAAHVGPPGTRRMGLSVVIAANGDADQLARCLAALVGTESRGLDLETIVVDPDGNPGLAAVAEARGATLITLPASRGARLAAGAKAATADWLLLLRAETVLERGWDATVVVFAAEERNRERGGFFPLDVVGDPLATRLMRFRNRWMGLPSGAQGLVIRRRFLVHLEGVADLKRGEDLILARALGLARMVVFDVAARVEAGDWPTGAGAVLLGALRIFLFRLHIPARWLQRLGD</sequence>
<dbReference type="OrthoDB" id="5291101at2"/>
<proteinExistence type="predicted"/>
<dbReference type="InterPro" id="IPR029044">
    <property type="entry name" value="Nucleotide-diphossugar_trans"/>
</dbReference>
<comment type="caution">
    <text evidence="6">The sequence shown here is derived from an EMBL/GenBank/DDBJ whole genome shotgun (WGS) entry which is preliminary data.</text>
</comment>
<dbReference type="GO" id="GO:0016757">
    <property type="term" value="F:glycosyltransferase activity"/>
    <property type="evidence" value="ECO:0007669"/>
    <property type="project" value="UniProtKB-KW"/>
</dbReference>
<dbReference type="RefSeq" id="WP_139189371.1">
    <property type="nucleotide sequence ID" value="NZ_FNBW01000010.1"/>
</dbReference>